<name>A0A4R2Q0A1_9RHOB</name>
<evidence type="ECO:0000259" key="1">
    <source>
        <dbReference type="Pfam" id="PF00665"/>
    </source>
</evidence>
<feature type="domain" description="Integrase catalytic" evidence="1">
    <location>
        <begin position="85"/>
        <end position="147"/>
    </location>
</feature>
<evidence type="ECO:0000313" key="2">
    <source>
        <dbReference type="EMBL" id="TCP41890.1"/>
    </source>
</evidence>
<organism evidence="2 3">
    <name type="scientific">Rhodovulum marinum</name>
    <dbReference type="NCBI Taxonomy" id="320662"/>
    <lineage>
        <taxon>Bacteria</taxon>
        <taxon>Pseudomonadati</taxon>
        <taxon>Pseudomonadota</taxon>
        <taxon>Alphaproteobacteria</taxon>
        <taxon>Rhodobacterales</taxon>
        <taxon>Paracoccaceae</taxon>
        <taxon>Rhodovulum</taxon>
    </lineage>
</organism>
<dbReference type="InterPro" id="IPR050900">
    <property type="entry name" value="Transposase_IS3/IS150/IS904"/>
</dbReference>
<proteinExistence type="predicted"/>
<reference evidence="2 3" key="1">
    <citation type="submission" date="2019-03" db="EMBL/GenBank/DDBJ databases">
        <title>Genomic Encyclopedia of Type Strains, Phase IV (KMG-IV): sequencing the most valuable type-strain genomes for metagenomic binning, comparative biology and taxonomic classification.</title>
        <authorList>
            <person name="Goeker M."/>
        </authorList>
    </citation>
    <scope>NUCLEOTIDE SEQUENCE [LARGE SCALE GENOMIC DNA]</scope>
    <source>
        <strain evidence="2 3">DSM 18063</strain>
    </source>
</reference>
<dbReference type="InterPro" id="IPR001584">
    <property type="entry name" value="Integrase_cat-core"/>
</dbReference>
<evidence type="ECO:0000313" key="3">
    <source>
        <dbReference type="Proteomes" id="UP000294835"/>
    </source>
</evidence>
<dbReference type="Pfam" id="PF00665">
    <property type="entry name" value="rve"/>
    <property type="match status" value="1"/>
</dbReference>
<gene>
    <name evidence="2" type="ORF">EV662_104234</name>
</gene>
<accession>A0A4R2Q0A1</accession>
<dbReference type="EMBL" id="SLXP01000004">
    <property type="protein sequence ID" value="TCP41890.1"/>
    <property type="molecule type" value="Genomic_DNA"/>
</dbReference>
<dbReference type="GO" id="GO:0003676">
    <property type="term" value="F:nucleic acid binding"/>
    <property type="evidence" value="ECO:0007669"/>
    <property type="project" value="InterPro"/>
</dbReference>
<dbReference type="PANTHER" id="PTHR46889">
    <property type="entry name" value="TRANSPOSASE INSF FOR INSERTION SEQUENCE IS3B-RELATED"/>
    <property type="match status" value="1"/>
</dbReference>
<sequence length="158" mass="17777">MRREIGSSTTATYSQPLAVQISVKSASHFWFGRSASKSRARMLSALRRLMCLMGLIPIYQKPDTSRPAKGHKTYSSLLIGLPIDSPNQVWCVDITYLPMRRGFLYLVAIMDWHTCKVLASRVSNTLKADFCVEAMTEAIHNFGTPEIMSNRGFIPTFL</sequence>
<dbReference type="InterPro" id="IPR012337">
    <property type="entry name" value="RNaseH-like_sf"/>
</dbReference>
<dbReference type="InterPro" id="IPR036397">
    <property type="entry name" value="RNaseH_sf"/>
</dbReference>
<protein>
    <submittedName>
        <fullName evidence="2">Integrase-like protein</fullName>
    </submittedName>
</protein>
<dbReference type="Proteomes" id="UP000294835">
    <property type="component" value="Unassembled WGS sequence"/>
</dbReference>
<keyword evidence="3" id="KW-1185">Reference proteome</keyword>
<comment type="caution">
    <text evidence="2">The sequence shown here is derived from an EMBL/GenBank/DDBJ whole genome shotgun (WGS) entry which is preliminary data.</text>
</comment>
<dbReference type="GO" id="GO:0015074">
    <property type="term" value="P:DNA integration"/>
    <property type="evidence" value="ECO:0007669"/>
    <property type="project" value="InterPro"/>
</dbReference>
<dbReference type="Gene3D" id="3.30.420.10">
    <property type="entry name" value="Ribonuclease H-like superfamily/Ribonuclease H"/>
    <property type="match status" value="1"/>
</dbReference>
<dbReference type="SUPFAM" id="SSF53098">
    <property type="entry name" value="Ribonuclease H-like"/>
    <property type="match status" value="1"/>
</dbReference>
<dbReference type="AlphaFoldDB" id="A0A4R2Q0A1"/>